<dbReference type="eggNOG" id="ENOG50308ES">
    <property type="taxonomic scope" value="Bacteria"/>
</dbReference>
<dbReference type="AlphaFoldDB" id="K2PXT0"/>
<organism evidence="1 2">
    <name type="scientific">Lactococcus garvieae DCC43</name>
    <dbReference type="NCBI Taxonomy" id="1231377"/>
    <lineage>
        <taxon>Bacteria</taxon>
        <taxon>Bacillati</taxon>
        <taxon>Bacillota</taxon>
        <taxon>Bacilli</taxon>
        <taxon>Lactobacillales</taxon>
        <taxon>Streptococcaceae</taxon>
        <taxon>Lactococcus</taxon>
    </lineage>
</organism>
<dbReference type="EMBL" id="AMQS01000003">
    <property type="protein sequence ID" value="EKF52236.1"/>
    <property type="molecule type" value="Genomic_DNA"/>
</dbReference>
<protein>
    <submittedName>
        <fullName evidence="1">Uncharacterized protein</fullName>
    </submittedName>
</protein>
<comment type="caution">
    <text evidence="1">The sequence shown here is derived from an EMBL/GenBank/DDBJ whole genome shotgun (WGS) entry which is preliminary data.</text>
</comment>
<evidence type="ECO:0000313" key="2">
    <source>
        <dbReference type="Proteomes" id="UP000006787"/>
    </source>
</evidence>
<evidence type="ECO:0000313" key="1">
    <source>
        <dbReference type="EMBL" id="EKF52236.1"/>
    </source>
</evidence>
<sequence>MPDKDFEQMLKDLRTQYLDKPEMTTGIKKSEIFKTSSSEEKRNKIIEAIQLLEERRLFLSDKLKNLHQQDANYEQVSKLKHQIEAFKSKQTLLQQKLEYIDSGESDFIKKEKLKRQLTELELKRCRALLSKKNLSKIDEKINQKKEQLKKIK</sequence>
<reference evidence="1 2" key="1">
    <citation type="journal article" date="2012" name="J. Bacteriol.">
        <title>Genome Sequence of the Bacteriocin-Producing Strain Lactococcus garvieae DCC43.</title>
        <authorList>
            <person name="Gabrielsen C."/>
            <person name="Brede D.A."/>
            <person name="Hernandez P.E."/>
            <person name="Nes I.F."/>
            <person name="Diep D.B."/>
        </authorList>
    </citation>
    <scope>NUCLEOTIDE SEQUENCE [LARGE SCALE GENOMIC DNA]</scope>
    <source>
        <strain evidence="1 2">DCC43</strain>
    </source>
</reference>
<dbReference type="PATRIC" id="fig|1231377.3.peg.321"/>
<proteinExistence type="predicted"/>
<dbReference type="Proteomes" id="UP000006787">
    <property type="component" value="Unassembled WGS sequence"/>
</dbReference>
<dbReference type="RefSeq" id="WP_004259855.1">
    <property type="nucleotide sequence ID" value="NZ_AMQS01000003.1"/>
</dbReference>
<gene>
    <name evidence="1" type="ORF">C426_0321</name>
</gene>
<name>K2PXT0_9LACT</name>
<accession>K2PXT0</accession>